<evidence type="ECO:0000313" key="1">
    <source>
        <dbReference type="EMBL" id="GAH26979.1"/>
    </source>
</evidence>
<comment type="caution">
    <text evidence="1">The sequence shown here is derived from an EMBL/GenBank/DDBJ whole genome shotgun (WGS) entry which is preliminary data.</text>
</comment>
<feature type="non-terminal residue" evidence="1">
    <location>
        <position position="31"/>
    </location>
</feature>
<proteinExistence type="predicted"/>
<dbReference type="EMBL" id="BART01041559">
    <property type="protein sequence ID" value="GAH26979.1"/>
    <property type="molecule type" value="Genomic_DNA"/>
</dbReference>
<accession>X1FC83</accession>
<organism evidence="1">
    <name type="scientific">marine sediment metagenome</name>
    <dbReference type="NCBI Taxonomy" id="412755"/>
    <lineage>
        <taxon>unclassified sequences</taxon>
        <taxon>metagenomes</taxon>
        <taxon>ecological metagenomes</taxon>
    </lineage>
</organism>
<protein>
    <submittedName>
        <fullName evidence="1">Uncharacterized protein</fullName>
    </submittedName>
</protein>
<dbReference type="AlphaFoldDB" id="X1FC83"/>
<gene>
    <name evidence="1" type="ORF">S01H4_66787</name>
</gene>
<reference evidence="1" key="1">
    <citation type="journal article" date="2014" name="Front. Microbiol.">
        <title>High frequency of phylogenetically diverse reductive dehalogenase-homologous genes in deep subseafloor sedimentary metagenomes.</title>
        <authorList>
            <person name="Kawai M."/>
            <person name="Futagami T."/>
            <person name="Toyoda A."/>
            <person name="Takaki Y."/>
            <person name="Nishi S."/>
            <person name="Hori S."/>
            <person name="Arai W."/>
            <person name="Tsubouchi T."/>
            <person name="Morono Y."/>
            <person name="Uchiyama I."/>
            <person name="Ito T."/>
            <person name="Fujiyama A."/>
            <person name="Inagaki F."/>
            <person name="Takami H."/>
        </authorList>
    </citation>
    <scope>NUCLEOTIDE SEQUENCE</scope>
    <source>
        <strain evidence="1">Expedition CK06-06</strain>
    </source>
</reference>
<sequence length="31" mass="3514">MKKMKLRIAPTKKLIGTLNAPPSKSYSHRAF</sequence>
<name>X1FC83_9ZZZZ</name>